<name>A0A976IK01_BRELC</name>
<protein>
    <submittedName>
        <fullName evidence="1">Uncharacterized protein</fullName>
    </submittedName>
</protein>
<comment type="caution">
    <text evidence="1">The sequence shown here is derived from an EMBL/GenBank/DDBJ whole genome shotgun (WGS) entry which is preliminary data.</text>
</comment>
<proteinExistence type="predicted"/>
<accession>A0A976IK01</accession>
<dbReference type="Proteomes" id="UP000294530">
    <property type="component" value="Unassembled WGS sequence"/>
</dbReference>
<reference evidence="1 2" key="1">
    <citation type="journal article" date="2021" name="Genome Biol.">
        <title>AFLAP: assembly-free linkage analysis pipeline using k-mers from genome sequencing data.</title>
        <authorList>
            <person name="Fletcher K."/>
            <person name="Zhang L."/>
            <person name="Gil J."/>
            <person name="Han R."/>
            <person name="Cavanaugh K."/>
            <person name="Michelmore R."/>
        </authorList>
    </citation>
    <scope>NUCLEOTIDE SEQUENCE [LARGE SCALE GENOMIC DNA]</scope>
    <source>
        <strain evidence="1 2">SF5</strain>
    </source>
</reference>
<sequence>MVNFCRCLKRCKATMG</sequence>
<evidence type="ECO:0000313" key="1">
    <source>
        <dbReference type="EMBL" id="TDH73249.1"/>
    </source>
</evidence>
<keyword evidence="2" id="KW-1185">Reference proteome</keyword>
<organism evidence="1 2">
    <name type="scientific">Bremia lactucae</name>
    <name type="common">Lettuce downy mildew</name>
    <dbReference type="NCBI Taxonomy" id="4779"/>
    <lineage>
        <taxon>Eukaryota</taxon>
        <taxon>Sar</taxon>
        <taxon>Stramenopiles</taxon>
        <taxon>Oomycota</taxon>
        <taxon>Peronosporomycetes</taxon>
        <taxon>Peronosporales</taxon>
        <taxon>Peronosporaceae</taxon>
        <taxon>Bremia</taxon>
    </lineage>
</organism>
<gene>
    <name evidence="1" type="ORF">CCR75_008753</name>
</gene>
<dbReference type="EMBL" id="SHOA02000034">
    <property type="protein sequence ID" value="TDH73249.1"/>
    <property type="molecule type" value="Genomic_DNA"/>
</dbReference>
<dbReference type="AlphaFoldDB" id="A0A976IK01"/>
<evidence type="ECO:0000313" key="2">
    <source>
        <dbReference type="Proteomes" id="UP000294530"/>
    </source>
</evidence>